<accession>A0A0Q9YUN5</accession>
<evidence type="ECO:0000313" key="3">
    <source>
        <dbReference type="EMBL" id="MCS5710182.1"/>
    </source>
</evidence>
<sequence>MWNDLFAAIALVLVFEGIMPFVNPAKWRQAIRLIAEQPDVALRIMGLTSMLAGAALLYVIR</sequence>
<dbReference type="AlphaFoldDB" id="A0A0Q9YUN5"/>
<evidence type="ECO:0000313" key="4">
    <source>
        <dbReference type="Proteomes" id="UP000051497"/>
    </source>
</evidence>
<dbReference type="OrthoDB" id="9182237at2"/>
<dbReference type="Pfam" id="PF09838">
    <property type="entry name" value="DUF2065"/>
    <property type="match status" value="1"/>
</dbReference>
<proteinExistence type="predicted"/>
<dbReference type="EMBL" id="LKAJ01000010">
    <property type="protein sequence ID" value="KRG20574.1"/>
    <property type="molecule type" value="Genomic_DNA"/>
</dbReference>
<evidence type="ECO:0000313" key="2">
    <source>
        <dbReference type="EMBL" id="KRG20574.1"/>
    </source>
</evidence>
<reference evidence="3" key="3">
    <citation type="submission" date="2021-06" db="EMBL/GenBank/DDBJ databases">
        <title>Genomic Description and Analysis of Intracellular Bacteria, Candidatus Berkiella cookevillensis and Candidatus Berkiella aquae.</title>
        <authorList>
            <person name="Kidane D.T."/>
            <person name="Mehari Y.T."/>
            <person name="Rice F.C."/>
            <person name="Arivett B.A."/>
            <person name="Farone A.L."/>
            <person name="Berk S.G."/>
            <person name="Farone M.B."/>
        </authorList>
    </citation>
    <scope>NUCLEOTIDE SEQUENCE</scope>
    <source>
        <strain evidence="3">HT99</strain>
    </source>
</reference>
<dbReference type="RefSeq" id="WP_075066927.1">
    <property type="nucleotide sequence ID" value="NZ_LKAJ02000001.1"/>
</dbReference>
<keyword evidence="4" id="KW-1185">Reference proteome</keyword>
<reference evidence="2" key="1">
    <citation type="submission" date="2015-09" db="EMBL/GenBank/DDBJ databases">
        <title>Draft Genome Sequences of Two Novel Amoeba-resistant Intranuclear Bacteria, Candidatus Berkiella cookevillensis and Candidatus Berkiella aquae.</title>
        <authorList>
            <person name="Mehari Y.T."/>
            <person name="Arivett B.A."/>
            <person name="Farone A.L."/>
            <person name="Gunderson J.H."/>
            <person name="Farone M.B."/>
        </authorList>
    </citation>
    <scope>NUCLEOTIDE SEQUENCE [LARGE SCALE GENOMIC DNA]</scope>
    <source>
        <strain evidence="2">HT99</strain>
    </source>
</reference>
<evidence type="ECO:0000256" key="1">
    <source>
        <dbReference type="SAM" id="Phobius"/>
    </source>
</evidence>
<organism evidence="2">
    <name type="scientific">Candidatus Berkiella aquae</name>
    <dbReference type="NCBI Taxonomy" id="295108"/>
    <lineage>
        <taxon>Bacteria</taxon>
        <taxon>Pseudomonadati</taxon>
        <taxon>Pseudomonadota</taxon>
        <taxon>Gammaproteobacteria</taxon>
        <taxon>Candidatus Berkiellales</taxon>
        <taxon>Candidatus Berkiellaceae</taxon>
        <taxon>Candidatus Berkiella</taxon>
    </lineage>
</organism>
<keyword evidence="1" id="KW-0472">Membrane</keyword>
<gene>
    <name evidence="3" type="ORF">HT99x_001935</name>
    <name evidence="2" type="ORF">HT99x_02305</name>
</gene>
<dbReference type="EMBL" id="LKAJ02000001">
    <property type="protein sequence ID" value="MCS5710182.1"/>
    <property type="molecule type" value="Genomic_DNA"/>
</dbReference>
<dbReference type="PANTHER" id="PTHR38602">
    <property type="entry name" value="INNER MEMBRANE PROTEIN-RELATED"/>
    <property type="match status" value="1"/>
</dbReference>
<keyword evidence="1" id="KW-0812">Transmembrane</keyword>
<comment type="caution">
    <text evidence="2">The sequence shown here is derived from an EMBL/GenBank/DDBJ whole genome shotgun (WGS) entry which is preliminary data.</text>
</comment>
<name>A0A0Q9YUN5_9GAMM</name>
<dbReference type="STRING" id="295108.HT99x_02305"/>
<feature type="transmembrane region" description="Helical" evidence="1">
    <location>
        <begin position="40"/>
        <end position="60"/>
    </location>
</feature>
<reference evidence="3" key="2">
    <citation type="journal article" date="2016" name="Genome Announc.">
        <title>Draft Genome Sequences of Two Novel Amoeba-Resistant Intranuclear Bacteria, 'Candidatus Berkiella cookevillensis' and 'Candidatus Berkiella aquae'.</title>
        <authorList>
            <person name="Mehari Y.T."/>
            <person name="Arivett B.A."/>
            <person name="Farone A.L."/>
            <person name="Gunderson J.H."/>
            <person name="Farone M.B."/>
        </authorList>
    </citation>
    <scope>NUCLEOTIDE SEQUENCE</scope>
    <source>
        <strain evidence="3">HT99</strain>
    </source>
</reference>
<protein>
    <submittedName>
        <fullName evidence="3">DUF2065 domain-containing protein</fullName>
    </submittedName>
</protein>
<dbReference type="PANTHER" id="PTHR38602:SF1">
    <property type="entry name" value="INNER MEMBRANE PROTEIN"/>
    <property type="match status" value="1"/>
</dbReference>
<dbReference type="InterPro" id="IPR019201">
    <property type="entry name" value="DUF2065"/>
</dbReference>
<dbReference type="Proteomes" id="UP000051497">
    <property type="component" value="Unassembled WGS sequence"/>
</dbReference>
<keyword evidence="1" id="KW-1133">Transmembrane helix</keyword>